<accession>A0A561U077</accession>
<keyword evidence="2" id="KW-1185">Reference proteome</keyword>
<dbReference type="EMBL" id="VIWX01000006">
    <property type="protein sequence ID" value="TWF92758.1"/>
    <property type="molecule type" value="Genomic_DNA"/>
</dbReference>
<reference evidence="1 2" key="1">
    <citation type="submission" date="2019-06" db="EMBL/GenBank/DDBJ databases">
        <title>Sequencing the genomes of 1000 actinobacteria strains.</title>
        <authorList>
            <person name="Klenk H.-P."/>
        </authorList>
    </citation>
    <scope>NUCLEOTIDE SEQUENCE [LARGE SCALE GENOMIC DNA]</scope>
    <source>
        <strain evidence="1 2">DSM 46699</strain>
    </source>
</reference>
<dbReference type="AlphaFoldDB" id="A0A561U077"/>
<comment type="caution">
    <text evidence="1">The sequence shown here is derived from an EMBL/GenBank/DDBJ whole genome shotgun (WGS) entry which is preliminary data.</text>
</comment>
<sequence>MRPLAVAFDADAPGVPEMKTSTEIPMPAILFGIAAPVDAAVR</sequence>
<evidence type="ECO:0000313" key="1">
    <source>
        <dbReference type="EMBL" id="TWF92758.1"/>
    </source>
</evidence>
<dbReference type="Proteomes" id="UP000316184">
    <property type="component" value="Unassembled WGS sequence"/>
</dbReference>
<protein>
    <submittedName>
        <fullName evidence="1">Uncharacterized protein</fullName>
    </submittedName>
</protein>
<name>A0A561U077_9PSEU</name>
<organism evidence="1 2">
    <name type="scientific">Saccharopolyspora dendranthemae</name>
    <dbReference type="NCBI Taxonomy" id="1181886"/>
    <lineage>
        <taxon>Bacteria</taxon>
        <taxon>Bacillati</taxon>
        <taxon>Actinomycetota</taxon>
        <taxon>Actinomycetes</taxon>
        <taxon>Pseudonocardiales</taxon>
        <taxon>Pseudonocardiaceae</taxon>
        <taxon>Saccharopolyspora</taxon>
    </lineage>
</organism>
<evidence type="ECO:0000313" key="2">
    <source>
        <dbReference type="Proteomes" id="UP000316184"/>
    </source>
</evidence>
<proteinExistence type="predicted"/>
<gene>
    <name evidence="1" type="ORF">FHU35_1640</name>
</gene>